<name>A0A4Y2V6S5_ARAVE</name>
<gene>
    <name evidence="1" type="ORF">AVEN_176695_1</name>
</gene>
<protein>
    <submittedName>
        <fullName evidence="1">Uncharacterized protein</fullName>
    </submittedName>
</protein>
<accession>A0A4Y2V6S5</accession>
<organism evidence="1 2">
    <name type="scientific">Araneus ventricosus</name>
    <name type="common">Orbweaver spider</name>
    <name type="synonym">Epeira ventricosa</name>
    <dbReference type="NCBI Taxonomy" id="182803"/>
    <lineage>
        <taxon>Eukaryota</taxon>
        <taxon>Metazoa</taxon>
        <taxon>Ecdysozoa</taxon>
        <taxon>Arthropoda</taxon>
        <taxon>Chelicerata</taxon>
        <taxon>Arachnida</taxon>
        <taxon>Araneae</taxon>
        <taxon>Araneomorphae</taxon>
        <taxon>Entelegynae</taxon>
        <taxon>Araneoidea</taxon>
        <taxon>Araneidae</taxon>
        <taxon>Araneus</taxon>
    </lineage>
</organism>
<evidence type="ECO:0000313" key="1">
    <source>
        <dbReference type="EMBL" id="GBO20268.1"/>
    </source>
</evidence>
<dbReference type="EMBL" id="BGPR01043646">
    <property type="protein sequence ID" value="GBO20268.1"/>
    <property type="molecule type" value="Genomic_DNA"/>
</dbReference>
<dbReference type="AlphaFoldDB" id="A0A4Y2V6S5"/>
<proteinExistence type="predicted"/>
<comment type="caution">
    <text evidence="1">The sequence shown here is derived from an EMBL/GenBank/DDBJ whole genome shotgun (WGS) entry which is preliminary data.</text>
</comment>
<evidence type="ECO:0000313" key="2">
    <source>
        <dbReference type="Proteomes" id="UP000499080"/>
    </source>
</evidence>
<dbReference type="Proteomes" id="UP000499080">
    <property type="component" value="Unassembled WGS sequence"/>
</dbReference>
<sequence length="108" mass="11996">MLHPLPKLAVGRALMDCFMTCRETYMYTGPGHMYGRTTIPPKKTMPIIFRVRVKEPVCPPQAIEAGARDFPWSELNGGTTATEDCPFQGRSNPCCGKILCVRHLLVTA</sequence>
<reference evidence="1 2" key="1">
    <citation type="journal article" date="2019" name="Sci. Rep.">
        <title>Orb-weaving spider Araneus ventricosus genome elucidates the spidroin gene catalogue.</title>
        <authorList>
            <person name="Kono N."/>
            <person name="Nakamura H."/>
            <person name="Ohtoshi R."/>
            <person name="Moran D.A.P."/>
            <person name="Shinohara A."/>
            <person name="Yoshida Y."/>
            <person name="Fujiwara M."/>
            <person name="Mori M."/>
            <person name="Tomita M."/>
            <person name="Arakawa K."/>
        </authorList>
    </citation>
    <scope>NUCLEOTIDE SEQUENCE [LARGE SCALE GENOMIC DNA]</scope>
</reference>
<keyword evidence="2" id="KW-1185">Reference proteome</keyword>